<dbReference type="GO" id="GO:0005085">
    <property type="term" value="F:guanyl-nucleotide exchange factor activity"/>
    <property type="evidence" value="ECO:0007669"/>
    <property type="project" value="InterPro"/>
</dbReference>
<dbReference type="PANTHER" id="PTHR23317">
    <property type="entry name" value="DEDICATOR OF CYTOKINESIS DOCK"/>
    <property type="match status" value="1"/>
</dbReference>
<evidence type="ECO:0000313" key="2">
    <source>
        <dbReference type="Proteomes" id="UP000765507"/>
    </source>
</evidence>
<protein>
    <submittedName>
        <fullName evidence="1">Dedicator of cytokinesis 7</fullName>
    </submittedName>
</protein>
<dbReference type="Proteomes" id="UP000765507">
    <property type="component" value="Unassembled WGS sequence"/>
</dbReference>
<comment type="caution">
    <text evidence="1">The sequence shown here is derived from an EMBL/GenBank/DDBJ whole genome shotgun (WGS) entry which is preliminary data.</text>
</comment>
<dbReference type="AlphaFoldDB" id="A0A8T1SBG8"/>
<dbReference type="OrthoDB" id="47328at2759"/>
<proteinExistence type="predicted"/>
<accession>A0A8T1SBG8</accession>
<feature type="non-terminal residue" evidence="1">
    <location>
        <position position="537"/>
    </location>
</feature>
<dbReference type="GO" id="GO:0005829">
    <property type="term" value="C:cytosol"/>
    <property type="evidence" value="ECO:0007669"/>
    <property type="project" value="TreeGrafter"/>
</dbReference>
<reference evidence="1 2" key="1">
    <citation type="journal article" date="2020" name="G3 (Bethesda)">
        <title>Draft Genome of the Common Snapping Turtle, Chelydra serpentina, a Model for Phenotypic Plasticity in Reptiles.</title>
        <authorList>
            <person name="Das D."/>
            <person name="Singh S.K."/>
            <person name="Bierstedt J."/>
            <person name="Erickson A."/>
            <person name="Galli G.L.J."/>
            <person name="Crossley D.A. 2nd"/>
            <person name="Rhen T."/>
        </authorList>
    </citation>
    <scope>NUCLEOTIDE SEQUENCE [LARGE SCALE GENOMIC DNA]</scope>
    <source>
        <strain evidence="1">KW</strain>
    </source>
</reference>
<name>A0A8T1SBG8_CHESE</name>
<evidence type="ECO:0000313" key="1">
    <source>
        <dbReference type="EMBL" id="KAG6925964.1"/>
    </source>
</evidence>
<dbReference type="GO" id="GO:0007264">
    <property type="term" value="P:small GTPase-mediated signal transduction"/>
    <property type="evidence" value="ECO:0007669"/>
    <property type="project" value="InterPro"/>
</dbReference>
<dbReference type="InterPro" id="IPR026791">
    <property type="entry name" value="DOCK"/>
</dbReference>
<gene>
    <name evidence="1" type="ORF">G0U57_012994</name>
</gene>
<dbReference type="PANTHER" id="PTHR23317:SF65">
    <property type="entry name" value="DEDICATOR OF CYTOKINESIS PROTEIN 6"/>
    <property type="match status" value="1"/>
</dbReference>
<keyword evidence="2" id="KW-1185">Reference proteome</keyword>
<sequence length="537" mass="59173">MDRGFVFGLIRAYYKQIGNRLPSTQNPPALVALRVDFLRIICSHEHYVSLNLPWHRLSPPASPSPSTSSQGSAFSSPAQDQRVAGMFELSGPYRRQHFLAGLVLTELVLVLEPDAEGFFFLHKKVISALHNLLCSHDADARYAAPPARAHVAQLYLPLLSIVLDALPQLHDFTENHSPRGRLVTVPGDEGDSDSGTISQSVAMAIAGSPLPQAGMGADPPLSLQPPRPGGTLSAEASRALLACLLWVLKNGDAGALHAWFSDLPPLHLGRLLDLLYLCVACFEYKGRKAFERVSSLAFKKSLDMKARLEEAILGTVGARQEMVRRSRERSPLGGQESVRWRKNLAHWRPNSDKVDKSREEVEQEVLVEGNLATEANLVVLDTLEIIVQTVLLAEAKESVLDGVLRVLLHSLACTPSALFLQHGFASQRALVSKFPEMLFEEDTELCADLCLRLLRHCSSRVAAIRAHASASLYLLMRQNFEIGHNFARVKMQVTMSLSSLVGTSANFNEEHLRRSLKTILSYAEEDAGLRESSFAEQ</sequence>
<organism evidence="1 2">
    <name type="scientific">Chelydra serpentina</name>
    <name type="common">Snapping turtle</name>
    <name type="synonym">Testudo serpentina</name>
    <dbReference type="NCBI Taxonomy" id="8475"/>
    <lineage>
        <taxon>Eukaryota</taxon>
        <taxon>Metazoa</taxon>
        <taxon>Chordata</taxon>
        <taxon>Craniata</taxon>
        <taxon>Vertebrata</taxon>
        <taxon>Euteleostomi</taxon>
        <taxon>Archelosauria</taxon>
        <taxon>Testudinata</taxon>
        <taxon>Testudines</taxon>
        <taxon>Cryptodira</taxon>
        <taxon>Durocryptodira</taxon>
        <taxon>Americhelydia</taxon>
        <taxon>Chelydroidea</taxon>
        <taxon>Chelydridae</taxon>
        <taxon>Chelydra</taxon>
    </lineage>
</organism>
<dbReference type="EMBL" id="JAHGAV010000354">
    <property type="protein sequence ID" value="KAG6925964.1"/>
    <property type="molecule type" value="Genomic_DNA"/>
</dbReference>